<sequence length="259" mass="29267">MRTSLLPALAAVSPVLAGFDTWAPPGPYDVRGPCPMLNTLTNHGFFPHDGQDIDRETTENALFDALHVNKTLASFLFDFALTTNPIANSTTFSLNDLGNHNVLEHDASLSRADAYHGSVLAFNHTIFEETKSYWTDEVVTLKMAADARYYRIKTSQATNPTYQMSELGDAFTYGESAAYVVLFGDKESQTVPRSWVEWLFEKEQLPQHLGWKRPATSFELNDLDNFMSLIQNYTKEIEEPSCESRKQRRKPRGPSHFGF</sequence>
<name>A0ACB7PKW6_9PEZI</name>
<comment type="caution">
    <text evidence="1">The sequence shown here is derived from an EMBL/GenBank/DDBJ whole genome shotgun (WGS) entry which is preliminary data.</text>
</comment>
<reference evidence="1 2" key="1">
    <citation type="journal article" date="2021" name="Nat. Commun.">
        <title>Genetic determinants of endophytism in the Arabidopsis root mycobiome.</title>
        <authorList>
            <person name="Mesny F."/>
            <person name="Miyauchi S."/>
            <person name="Thiergart T."/>
            <person name="Pickel B."/>
            <person name="Atanasova L."/>
            <person name="Karlsson M."/>
            <person name="Huettel B."/>
            <person name="Barry K.W."/>
            <person name="Haridas S."/>
            <person name="Chen C."/>
            <person name="Bauer D."/>
            <person name="Andreopoulos W."/>
            <person name="Pangilinan J."/>
            <person name="LaButti K."/>
            <person name="Riley R."/>
            <person name="Lipzen A."/>
            <person name="Clum A."/>
            <person name="Drula E."/>
            <person name="Henrissat B."/>
            <person name="Kohler A."/>
            <person name="Grigoriev I.V."/>
            <person name="Martin F.M."/>
            <person name="Hacquard S."/>
        </authorList>
    </citation>
    <scope>NUCLEOTIDE SEQUENCE [LARGE SCALE GENOMIC DNA]</scope>
    <source>
        <strain evidence="1 2">MPI-SDFR-AT-0079</strain>
    </source>
</reference>
<keyword evidence="2" id="KW-1185">Reference proteome</keyword>
<organism evidence="1 2">
    <name type="scientific">Chaetomium tenue</name>
    <dbReference type="NCBI Taxonomy" id="1854479"/>
    <lineage>
        <taxon>Eukaryota</taxon>
        <taxon>Fungi</taxon>
        <taxon>Dikarya</taxon>
        <taxon>Ascomycota</taxon>
        <taxon>Pezizomycotina</taxon>
        <taxon>Sordariomycetes</taxon>
        <taxon>Sordariomycetidae</taxon>
        <taxon>Sordariales</taxon>
        <taxon>Chaetomiaceae</taxon>
        <taxon>Chaetomium</taxon>
    </lineage>
</organism>
<protein>
    <submittedName>
        <fullName evidence="1">Chloroperoxidase</fullName>
    </submittedName>
</protein>
<dbReference type="Proteomes" id="UP000724584">
    <property type="component" value="Unassembled WGS sequence"/>
</dbReference>
<evidence type="ECO:0000313" key="1">
    <source>
        <dbReference type="EMBL" id="KAH6649515.1"/>
    </source>
</evidence>
<accession>A0ACB7PKW6</accession>
<evidence type="ECO:0000313" key="2">
    <source>
        <dbReference type="Proteomes" id="UP000724584"/>
    </source>
</evidence>
<proteinExistence type="predicted"/>
<gene>
    <name evidence="1" type="ORF">F5144DRAFT_477571</name>
</gene>
<dbReference type="EMBL" id="JAGIZQ010000001">
    <property type="protein sequence ID" value="KAH6649515.1"/>
    <property type="molecule type" value="Genomic_DNA"/>
</dbReference>